<name>A0ABZ0T6F9_HALED</name>
<dbReference type="InterPro" id="IPR013022">
    <property type="entry name" value="Xyl_isomerase-like_TIM-brl"/>
</dbReference>
<evidence type="ECO:0000313" key="3">
    <source>
        <dbReference type="Proteomes" id="UP001322512"/>
    </source>
</evidence>
<keyword evidence="2" id="KW-0413">Isomerase</keyword>
<dbReference type="PANTHER" id="PTHR12110">
    <property type="entry name" value="HYDROXYPYRUVATE ISOMERASE"/>
    <property type="match status" value="1"/>
</dbReference>
<gene>
    <name evidence="2" type="ORF">SR933_18320</name>
</gene>
<evidence type="ECO:0000313" key="2">
    <source>
        <dbReference type="EMBL" id="WPU47179.1"/>
    </source>
</evidence>
<reference evidence="2 3" key="1">
    <citation type="submission" date="2023-11" db="EMBL/GenBank/DDBJ databases">
        <title>MicrobeMod: A computational toolkit for identifying prokaryotic methylation and restriction-modification with nanopore sequencing.</title>
        <authorList>
            <person name="Crits-Christoph A."/>
            <person name="Kang S.C."/>
            <person name="Lee H."/>
            <person name="Ostrov N."/>
        </authorList>
    </citation>
    <scope>NUCLEOTIDE SEQUENCE [LARGE SCALE GENOMIC DNA]</scope>
    <source>
        <strain evidence="2 3">ATCC 33173</strain>
    </source>
</reference>
<evidence type="ECO:0000259" key="1">
    <source>
        <dbReference type="Pfam" id="PF01261"/>
    </source>
</evidence>
<dbReference type="SUPFAM" id="SSF51658">
    <property type="entry name" value="Xylose isomerase-like"/>
    <property type="match status" value="1"/>
</dbReference>
<dbReference type="RefSeq" id="WP_225884854.1">
    <property type="nucleotide sequence ID" value="NC_014532.2"/>
</dbReference>
<accession>A0ABZ0T6F9</accession>
<keyword evidence="3" id="KW-1185">Reference proteome</keyword>
<dbReference type="GO" id="GO:0016853">
    <property type="term" value="F:isomerase activity"/>
    <property type="evidence" value="ECO:0007669"/>
    <property type="project" value="UniProtKB-KW"/>
</dbReference>
<dbReference type="Proteomes" id="UP001322512">
    <property type="component" value="Chromosome"/>
</dbReference>
<dbReference type="Pfam" id="PF01261">
    <property type="entry name" value="AP_endonuc_2"/>
    <property type="match status" value="1"/>
</dbReference>
<dbReference type="InterPro" id="IPR036237">
    <property type="entry name" value="Xyl_isomerase-like_sf"/>
</dbReference>
<dbReference type="InterPro" id="IPR050312">
    <property type="entry name" value="IolE/XylAMocC-like"/>
</dbReference>
<dbReference type="GeneID" id="91008400"/>
<dbReference type="Gene3D" id="3.20.20.150">
    <property type="entry name" value="Divalent-metal-dependent TIM barrel enzymes"/>
    <property type="match status" value="1"/>
</dbReference>
<organism evidence="2 3">
    <name type="scientific">Halomonas elongata (strain ATCC 33173 / DSM 2581 / NBRC 15536 / NCIMB 2198 / 1H9)</name>
    <dbReference type="NCBI Taxonomy" id="768066"/>
    <lineage>
        <taxon>Bacteria</taxon>
        <taxon>Pseudomonadati</taxon>
        <taxon>Pseudomonadota</taxon>
        <taxon>Gammaproteobacteria</taxon>
        <taxon>Oceanospirillales</taxon>
        <taxon>Halomonadaceae</taxon>
        <taxon>Halomonas</taxon>
    </lineage>
</organism>
<dbReference type="EMBL" id="CP139472">
    <property type="protein sequence ID" value="WPU47179.1"/>
    <property type="molecule type" value="Genomic_DNA"/>
</dbReference>
<feature type="domain" description="Xylose isomerase-like TIM barrel" evidence="1">
    <location>
        <begin position="71"/>
        <end position="297"/>
    </location>
</feature>
<protein>
    <submittedName>
        <fullName evidence="2">Sugar phosphate isomerase/epimerase</fullName>
    </submittedName>
</protein>
<dbReference type="PANTHER" id="PTHR12110:SF41">
    <property type="entry name" value="INOSOSE DEHYDRATASE"/>
    <property type="match status" value="1"/>
</dbReference>
<proteinExistence type="predicted"/>
<sequence length="299" mass="33066">MTRNKEGELQDMERESLKITSVMKRISIMASMLMMGSVVTTPAIATEESQDLPIAVQMYTMRDHGSTEEQFAAVNRAGIKAIETVGDHGVSAERMNELLEAYDLDIIASHVGLDEMRSDSNEVVDFNKAVGNDTIVIPYLEEDARPDSASGWKELGKELGSMAEKLDKEDMALAYHNHDFEMQEYGDKTALELLFDAAGPALKSEIDLAWVERAGLDPAEYVTRFDGRLFAVHAKDNAPQGEATEEGGFTSLGNGVLDWETILPAVEEAGAKWYIIEHDHPLDPEDVITVGNRFLKNNL</sequence>